<protein>
    <recommendedName>
        <fullName evidence="3">DUF116 domain-containing protein</fullName>
    </recommendedName>
</protein>
<dbReference type="InterPro" id="IPR002829">
    <property type="entry name" value="DUF116"/>
</dbReference>
<evidence type="ECO:0008006" key="3">
    <source>
        <dbReference type="Google" id="ProtNLM"/>
    </source>
</evidence>
<name>A0ABU3H657_9BACL</name>
<gene>
    <name evidence="1" type="ORF">J2Z22_001727</name>
</gene>
<accession>A0ABU3H657</accession>
<sequence>MSESVGEMLPYSLCGSGGSAESYYADVAAFTDEVMERMREEERTIEDFTRYIADQNLEPMDSAVYALEFLMIGVLWSVYGRRATAGSVYAGKLLSSLYRLRGGGAGAKSAVDRLKGIAGTTVLERSRRVESVINMKLFGRLIGWLRASGEFEQESKRLAVWLDFLNRKPANESTNKLLGAVRLASWFERRSKERLGCYTSGVNAYIKNNRQRLKWKEDRILCSRERVEYHLNMVGAEMMNRAFRSAFSAAKIKKVFLPVCMRHRSGEACKAVKEGMGYLCRSCSRDCQVNAVTAMAKAYDCQAVIIPHASTAFGHQRIRDGEVGIVGVACVLNLISGGYKARELGYQPQCVILHYSGCIQHWHRTGIETRMDADRLKEFLS</sequence>
<keyword evidence="2" id="KW-1185">Reference proteome</keyword>
<reference evidence="1 2" key="1">
    <citation type="submission" date="2023-07" db="EMBL/GenBank/DDBJ databases">
        <title>Genomic Encyclopedia of Type Strains, Phase IV (KMG-IV): sequencing the most valuable type-strain genomes for metagenomic binning, comparative biology and taxonomic classification.</title>
        <authorList>
            <person name="Goeker M."/>
        </authorList>
    </citation>
    <scope>NUCLEOTIDE SEQUENCE [LARGE SCALE GENOMIC DNA]</scope>
    <source>
        <strain evidence="1 2">T98</strain>
    </source>
</reference>
<proteinExistence type="predicted"/>
<dbReference type="Proteomes" id="UP001248709">
    <property type="component" value="Unassembled WGS sequence"/>
</dbReference>
<evidence type="ECO:0000313" key="2">
    <source>
        <dbReference type="Proteomes" id="UP001248709"/>
    </source>
</evidence>
<organism evidence="1 2">
    <name type="scientific">Paenibacillus forsythiae</name>
    <dbReference type="NCBI Taxonomy" id="365616"/>
    <lineage>
        <taxon>Bacteria</taxon>
        <taxon>Bacillati</taxon>
        <taxon>Bacillota</taxon>
        <taxon>Bacilli</taxon>
        <taxon>Bacillales</taxon>
        <taxon>Paenibacillaceae</taxon>
        <taxon>Paenibacillus</taxon>
    </lineage>
</organism>
<evidence type="ECO:0000313" key="1">
    <source>
        <dbReference type="EMBL" id="MDT3426201.1"/>
    </source>
</evidence>
<dbReference type="RefSeq" id="WP_025699218.1">
    <property type="nucleotide sequence ID" value="NZ_JAUSUY010000006.1"/>
</dbReference>
<comment type="caution">
    <text evidence="1">The sequence shown here is derived from an EMBL/GenBank/DDBJ whole genome shotgun (WGS) entry which is preliminary data.</text>
</comment>
<dbReference type="EMBL" id="JAUSUY010000006">
    <property type="protein sequence ID" value="MDT3426201.1"/>
    <property type="molecule type" value="Genomic_DNA"/>
</dbReference>
<dbReference type="Pfam" id="PF01976">
    <property type="entry name" value="DUF116"/>
    <property type="match status" value="1"/>
</dbReference>